<sequence length="36" mass="4320">MKLNIEISDKYDETSISIHAKEWTKELEELVKKLEQ</sequence>
<keyword evidence="2" id="KW-1185">Reference proteome</keyword>
<evidence type="ECO:0000313" key="1">
    <source>
        <dbReference type="EMBL" id="SES67002.1"/>
    </source>
</evidence>
<organism evidence="1 2">
    <name type="scientific">Oceanobacillus limi</name>
    <dbReference type="NCBI Taxonomy" id="930131"/>
    <lineage>
        <taxon>Bacteria</taxon>
        <taxon>Bacillati</taxon>
        <taxon>Bacillota</taxon>
        <taxon>Bacilli</taxon>
        <taxon>Bacillales</taxon>
        <taxon>Bacillaceae</taxon>
        <taxon>Oceanobacillus</taxon>
    </lineage>
</organism>
<gene>
    <name evidence="1" type="ORF">SAMN05216389_101336</name>
</gene>
<accession>A0A1H9YDI1</accession>
<proteinExistence type="predicted"/>
<dbReference type="EMBL" id="FOHE01000001">
    <property type="protein sequence ID" value="SES67002.1"/>
    <property type="molecule type" value="Genomic_DNA"/>
</dbReference>
<reference evidence="1 2" key="1">
    <citation type="submission" date="2016-10" db="EMBL/GenBank/DDBJ databases">
        <authorList>
            <person name="de Groot N.N."/>
        </authorList>
    </citation>
    <scope>NUCLEOTIDE SEQUENCE [LARGE SCALE GENOMIC DNA]</scope>
    <source>
        <strain evidence="1 2">IBRC-M 10780</strain>
    </source>
</reference>
<dbReference type="Proteomes" id="UP000198618">
    <property type="component" value="Unassembled WGS sequence"/>
</dbReference>
<name>A0A1H9YDI1_9BACI</name>
<dbReference type="AlphaFoldDB" id="A0A1H9YDI1"/>
<evidence type="ECO:0000313" key="2">
    <source>
        <dbReference type="Proteomes" id="UP000198618"/>
    </source>
</evidence>
<protein>
    <submittedName>
        <fullName evidence="1">Uncharacterized protein</fullName>
    </submittedName>
</protein>